<dbReference type="OrthoDB" id="7062774at2"/>
<dbReference type="InterPro" id="IPR025392">
    <property type="entry name" value="DUF4124"/>
</dbReference>
<dbReference type="Proteomes" id="UP000252558">
    <property type="component" value="Unassembled WGS sequence"/>
</dbReference>
<keyword evidence="1" id="KW-0732">Signal</keyword>
<dbReference type="EMBL" id="QPID01000003">
    <property type="protein sequence ID" value="RCU50995.1"/>
    <property type="molecule type" value="Genomic_DNA"/>
</dbReference>
<evidence type="ECO:0000259" key="2">
    <source>
        <dbReference type="Pfam" id="PF13511"/>
    </source>
</evidence>
<keyword evidence="4" id="KW-1185">Reference proteome</keyword>
<feature type="domain" description="DUF4124" evidence="2">
    <location>
        <begin position="10"/>
        <end position="56"/>
    </location>
</feature>
<protein>
    <submittedName>
        <fullName evidence="3">DUF4124 domain-containing protein</fullName>
    </submittedName>
</protein>
<sequence>MVVKRIALLLCLLGAATAHAGKLYTWKDANGVVHYSDKPVQGNKAQQVQPKVGTNVIPRLNDGVIETNKGPEGKTSFKVSIRSPHNEATVRDNMGRLSVVGQVEPEIQDGYSYRLKVNDQVLGTSEDEPVFHLMNVNRGEHKLKLELLDQRGKVIASSPVRIIYLHRASVLQAR</sequence>
<evidence type="ECO:0000313" key="4">
    <source>
        <dbReference type="Proteomes" id="UP000252558"/>
    </source>
</evidence>
<organism evidence="3 4">
    <name type="scientific">Corallincola holothuriorum</name>
    <dbReference type="NCBI Taxonomy" id="2282215"/>
    <lineage>
        <taxon>Bacteria</taxon>
        <taxon>Pseudomonadati</taxon>
        <taxon>Pseudomonadota</taxon>
        <taxon>Gammaproteobacteria</taxon>
        <taxon>Alteromonadales</taxon>
        <taxon>Psychromonadaceae</taxon>
        <taxon>Corallincola</taxon>
    </lineage>
</organism>
<feature type="chain" id="PRO_5016768731" evidence="1">
    <location>
        <begin position="21"/>
        <end position="174"/>
    </location>
</feature>
<feature type="signal peptide" evidence="1">
    <location>
        <begin position="1"/>
        <end position="20"/>
    </location>
</feature>
<proteinExistence type="predicted"/>
<name>A0A368NMC7_9GAMM</name>
<dbReference type="Pfam" id="PF13511">
    <property type="entry name" value="DUF4124"/>
    <property type="match status" value="1"/>
</dbReference>
<accession>A0A368NMC7</accession>
<evidence type="ECO:0000313" key="3">
    <source>
        <dbReference type="EMBL" id="RCU50995.1"/>
    </source>
</evidence>
<gene>
    <name evidence="3" type="ORF">DU002_06645</name>
</gene>
<comment type="caution">
    <text evidence="3">The sequence shown here is derived from an EMBL/GenBank/DDBJ whole genome shotgun (WGS) entry which is preliminary data.</text>
</comment>
<reference evidence="3 4" key="1">
    <citation type="submission" date="2018-07" db="EMBL/GenBank/DDBJ databases">
        <title>Corallincola holothuriorum sp. nov., a new facultative anaerobe isolated from sea cucumber Apostichopus japonicus.</title>
        <authorList>
            <person name="Xia H."/>
        </authorList>
    </citation>
    <scope>NUCLEOTIDE SEQUENCE [LARGE SCALE GENOMIC DNA]</scope>
    <source>
        <strain evidence="3 4">C4</strain>
    </source>
</reference>
<dbReference type="AlphaFoldDB" id="A0A368NMC7"/>
<dbReference type="RefSeq" id="WP_114337591.1">
    <property type="nucleotide sequence ID" value="NZ_QPID01000003.1"/>
</dbReference>
<evidence type="ECO:0000256" key="1">
    <source>
        <dbReference type="SAM" id="SignalP"/>
    </source>
</evidence>